<reference evidence="10" key="1">
    <citation type="submission" date="2021-01" db="EMBL/GenBank/DDBJ databases">
        <title>Caligus Genome Assembly.</title>
        <authorList>
            <person name="Gallardo-Escarate C."/>
        </authorList>
    </citation>
    <scope>NUCLEOTIDE SEQUENCE [LARGE SCALE GENOMIC DNA]</scope>
</reference>
<keyword evidence="6" id="KW-0175">Coiled coil</keyword>
<dbReference type="AlphaFoldDB" id="A0A7T8QVG8"/>
<gene>
    <name evidence="9" type="ORF">FKW44_001311</name>
</gene>
<evidence type="ECO:0000313" key="10">
    <source>
        <dbReference type="Proteomes" id="UP000595437"/>
    </source>
</evidence>
<evidence type="ECO:0000313" key="9">
    <source>
        <dbReference type="EMBL" id="QQP56599.1"/>
    </source>
</evidence>
<dbReference type="Gene3D" id="1.20.58.670">
    <property type="entry name" value="Dsl1p vesicle tethering complex, Tip20p subunit, domain D"/>
    <property type="match status" value="1"/>
</dbReference>
<dbReference type="Proteomes" id="UP000595437">
    <property type="component" value="Chromosome 1"/>
</dbReference>
<evidence type="ECO:0000256" key="7">
    <source>
        <dbReference type="ARBA" id="ARBA00082980"/>
    </source>
</evidence>
<proteinExistence type="inferred from homology"/>
<dbReference type="Pfam" id="PF04091">
    <property type="entry name" value="Sec15_C"/>
    <property type="match status" value="1"/>
</dbReference>
<sequence>MEANHIARLQGRSMFKDIRAEAEDQINCKLISKMDEFIELANYDWLLPEAHGVSSPWLMDLIAFLKSVFQSFTNLPEKLAQMSCMSACQHLAKSIMEMILDESVKSISSGILSQIDLDVVQCEMFAASEPVRGLEVRNKRPEAYRINKVETKD</sequence>
<protein>
    <recommendedName>
        <fullName evidence="3">Exocyst complex component 6</fullName>
    </recommendedName>
    <alternativeName>
        <fullName evidence="7">Exocyst complex component Sec15</fullName>
    </alternativeName>
</protein>
<dbReference type="GO" id="GO:0000145">
    <property type="term" value="C:exocyst"/>
    <property type="evidence" value="ECO:0007669"/>
    <property type="project" value="TreeGrafter"/>
</dbReference>
<dbReference type="GO" id="GO:0090522">
    <property type="term" value="P:vesicle tethering involved in exocytosis"/>
    <property type="evidence" value="ECO:0007669"/>
    <property type="project" value="InterPro"/>
</dbReference>
<name>A0A7T8QVG8_CALRO</name>
<dbReference type="EMBL" id="CP045890">
    <property type="protein sequence ID" value="QQP56599.1"/>
    <property type="molecule type" value="Genomic_DNA"/>
</dbReference>
<dbReference type="OrthoDB" id="10267033at2759"/>
<evidence type="ECO:0000256" key="2">
    <source>
        <dbReference type="ARBA" id="ARBA00007944"/>
    </source>
</evidence>
<dbReference type="InterPro" id="IPR046361">
    <property type="entry name" value="EXOC6/Sec15_C"/>
</dbReference>
<dbReference type="PANTHER" id="PTHR12702:SF0">
    <property type="entry name" value="EXOCYST COMPLEX COMPONENT 6"/>
    <property type="match status" value="1"/>
</dbReference>
<dbReference type="InterPro" id="IPR007225">
    <property type="entry name" value="EXOC6/Sec15"/>
</dbReference>
<dbReference type="FunFam" id="1.20.58.670:FF:000002">
    <property type="entry name" value="Exocyst complex component"/>
    <property type="match status" value="1"/>
</dbReference>
<keyword evidence="4" id="KW-0813">Transport</keyword>
<keyword evidence="5" id="KW-0268">Exocytosis</keyword>
<organism evidence="9 10">
    <name type="scientific">Caligus rogercresseyi</name>
    <name type="common">Sea louse</name>
    <dbReference type="NCBI Taxonomy" id="217165"/>
    <lineage>
        <taxon>Eukaryota</taxon>
        <taxon>Metazoa</taxon>
        <taxon>Ecdysozoa</taxon>
        <taxon>Arthropoda</taxon>
        <taxon>Crustacea</taxon>
        <taxon>Multicrustacea</taxon>
        <taxon>Hexanauplia</taxon>
        <taxon>Copepoda</taxon>
        <taxon>Siphonostomatoida</taxon>
        <taxon>Caligidae</taxon>
        <taxon>Caligus</taxon>
    </lineage>
</organism>
<evidence type="ECO:0000256" key="4">
    <source>
        <dbReference type="ARBA" id="ARBA00022448"/>
    </source>
</evidence>
<evidence type="ECO:0000256" key="5">
    <source>
        <dbReference type="ARBA" id="ARBA00022483"/>
    </source>
</evidence>
<dbReference type="PANTHER" id="PTHR12702">
    <property type="entry name" value="SEC15"/>
    <property type="match status" value="1"/>
</dbReference>
<keyword evidence="10" id="KW-1185">Reference proteome</keyword>
<dbReference type="GO" id="GO:0006886">
    <property type="term" value="P:intracellular protein transport"/>
    <property type="evidence" value="ECO:0007669"/>
    <property type="project" value="InterPro"/>
</dbReference>
<feature type="domain" description="Exocyst complex subunit EXOC6/Sec15 C-terminal" evidence="8">
    <location>
        <begin position="4"/>
        <end position="131"/>
    </location>
</feature>
<evidence type="ECO:0000256" key="1">
    <source>
        <dbReference type="ARBA" id="ARBA00002660"/>
    </source>
</evidence>
<evidence type="ECO:0000256" key="3">
    <source>
        <dbReference type="ARBA" id="ARBA00017511"/>
    </source>
</evidence>
<dbReference type="InterPro" id="IPR042044">
    <property type="entry name" value="EXOC6PINT-1/Sec15/Tip20_C_dom2"/>
</dbReference>
<evidence type="ECO:0000259" key="8">
    <source>
        <dbReference type="Pfam" id="PF04091"/>
    </source>
</evidence>
<evidence type="ECO:0000256" key="6">
    <source>
        <dbReference type="ARBA" id="ARBA00023054"/>
    </source>
</evidence>
<comment type="similarity">
    <text evidence="2">Belongs to the SEC15 family.</text>
</comment>
<accession>A0A7T8QVG8</accession>
<dbReference type="GO" id="GO:0016020">
    <property type="term" value="C:membrane"/>
    <property type="evidence" value="ECO:0007669"/>
    <property type="project" value="TreeGrafter"/>
</dbReference>
<dbReference type="GO" id="GO:0006893">
    <property type="term" value="P:Golgi to plasma membrane transport"/>
    <property type="evidence" value="ECO:0007669"/>
    <property type="project" value="TreeGrafter"/>
</dbReference>
<comment type="function">
    <text evidence="1">Component of the exocyst complex involved in the docking of exocytic vesicles with fusion sites on the plasma membrane.</text>
</comment>